<feature type="transmembrane region" description="Helical" evidence="2">
    <location>
        <begin position="47"/>
        <end position="74"/>
    </location>
</feature>
<keyword evidence="2" id="KW-1133">Transmembrane helix</keyword>
<dbReference type="Proteomes" id="UP001174909">
    <property type="component" value="Unassembled WGS sequence"/>
</dbReference>
<protein>
    <submittedName>
        <fullName evidence="3">Uncharacterized protein</fullName>
    </submittedName>
</protein>
<reference evidence="3" key="1">
    <citation type="submission" date="2023-03" db="EMBL/GenBank/DDBJ databases">
        <authorList>
            <person name="Steffen K."/>
            <person name="Cardenas P."/>
        </authorList>
    </citation>
    <scope>NUCLEOTIDE SEQUENCE</scope>
</reference>
<comment type="caution">
    <text evidence="3">The sequence shown here is derived from an EMBL/GenBank/DDBJ whole genome shotgun (WGS) entry which is preliminary data.</text>
</comment>
<organism evidence="3 4">
    <name type="scientific">Geodia barretti</name>
    <name type="common">Barrett's horny sponge</name>
    <dbReference type="NCBI Taxonomy" id="519541"/>
    <lineage>
        <taxon>Eukaryota</taxon>
        <taxon>Metazoa</taxon>
        <taxon>Porifera</taxon>
        <taxon>Demospongiae</taxon>
        <taxon>Heteroscleromorpha</taxon>
        <taxon>Tetractinellida</taxon>
        <taxon>Astrophorina</taxon>
        <taxon>Geodiidae</taxon>
        <taxon>Geodia</taxon>
    </lineage>
</organism>
<evidence type="ECO:0000313" key="3">
    <source>
        <dbReference type="EMBL" id="CAI8010158.1"/>
    </source>
</evidence>
<feature type="non-terminal residue" evidence="3">
    <location>
        <position position="1"/>
    </location>
</feature>
<name>A0AA35RGA5_GEOBA</name>
<feature type="compositionally biased region" description="Acidic residues" evidence="1">
    <location>
        <begin position="139"/>
        <end position="148"/>
    </location>
</feature>
<sequence length="228" mass="25209">HQPLNPKVRNRKRIAKSARNNIRSVWTPGSGENPGEDQEFSFYGLELWSVVVSACALGLSLMTVVISCVCCYCCSGRCLRRRQPARRIAEPAIWVQSTVEAETDTHLNGSESATNNFGSNSHFHTLPEITVGPAPSGADCEEEEDLYDDGSTVRGARPESNIYAEAELSKSDCEPLYNNIPGDNVSQGSYYMQLVGGTANQFEKYDSLGLNARRKPKDHTENWEPPHL</sequence>
<dbReference type="EMBL" id="CASHTH010001010">
    <property type="protein sequence ID" value="CAI8010158.1"/>
    <property type="molecule type" value="Genomic_DNA"/>
</dbReference>
<keyword evidence="4" id="KW-1185">Reference proteome</keyword>
<keyword evidence="2" id="KW-0812">Transmembrane</keyword>
<evidence type="ECO:0000313" key="4">
    <source>
        <dbReference type="Proteomes" id="UP001174909"/>
    </source>
</evidence>
<keyword evidence="2" id="KW-0472">Membrane</keyword>
<dbReference type="AlphaFoldDB" id="A0AA35RGA5"/>
<feature type="region of interest" description="Disordered" evidence="1">
    <location>
        <begin position="133"/>
        <end position="159"/>
    </location>
</feature>
<evidence type="ECO:0000256" key="2">
    <source>
        <dbReference type="SAM" id="Phobius"/>
    </source>
</evidence>
<gene>
    <name evidence="3" type="ORF">GBAR_LOCUS6713</name>
</gene>
<accession>A0AA35RGA5</accession>
<proteinExistence type="predicted"/>
<evidence type="ECO:0000256" key="1">
    <source>
        <dbReference type="SAM" id="MobiDB-lite"/>
    </source>
</evidence>